<reference evidence="2" key="1">
    <citation type="journal article" date="2022" name="Mol. Ecol. Resour.">
        <title>The genomes of chicory, endive, great burdock and yacon provide insights into Asteraceae palaeo-polyploidization history and plant inulin production.</title>
        <authorList>
            <person name="Fan W."/>
            <person name="Wang S."/>
            <person name="Wang H."/>
            <person name="Wang A."/>
            <person name="Jiang F."/>
            <person name="Liu H."/>
            <person name="Zhao H."/>
            <person name="Xu D."/>
            <person name="Zhang Y."/>
        </authorList>
    </citation>
    <scope>NUCLEOTIDE SEQUENCE [LARGE SCALE GENOMIC DNA]</scope>
    <source>
        <strain evidence="2">cv. Yunnan</strain>
    </source>
</reference>
<keyword evidence="2" id="KW-1185">Reference proteome</keyword>
<comment type="caution">
    <text evidence="1">The sequence shown here is derived from an EMBL/GenBank/DDBJ whole genome shotgun (WGS) entry which is preliminary data.</text>
</comment>
<gene>
    <name evidence="1" type="ORF">L1987_06379</name>
</gene>
<dbReference type="Proteomes" id="UP001056120">
    <property type="component" value="Linkage Group LG02"/>
</dbReference>
<sequence>MHLLLAGGVRIHQPQPCEELLEHKAHYGIWWCNFGSSYRCRQFSCSEAGCGRLTDQFPARGQGSSIPFSGRDFSVLTIFKHCDCPSAMILLMHRSKVDFVEPRFVQDEEYNSTAARESGLARRTHTRSDLRTVASSGQD</sequence>
<protein>
    <submittedName>
        <fullName evidence="1">Uncharacterized protein</fullName>
    </submittedName>
</protein>
<name>A0ACB9JY51_9ASTR</name>
<evidence type="ECO:0000313" key="2">
    <source>
        <dbReference type="Proteomes" id="UP001056120"/>
    </source>
</evidence>
<organism evidence="1 2">
    <name type="scientific">Smallanthus sonchifolius</name>
    <dbReference type="NCBI Taxonomy" id="185202"/>
    <lineage>
        <taxon>Eukaryota</taxon>
        <taxon>Viridiplantae</taxon>
        <taxon>Streptophyta</taxon>
        <taxon>Embryophyta</taxon>
        <taxon>Tracheophyta</taxon>
        <taxon>Spermatophyta</taxon>
        <taxon>Magnoliopsida</taxon>
        <taxon>eudicotyledons</taxon>
        <taxon>Gunneridae</taxon>
        <taxon>Pentapetalae</taxon>
        <taxon>asterids</taxon>
        <taxon>campanulids</taxon>
        <taxon>Asterales</taxon>
        <taxon>Asteraceae</taxon>
        <taxon>Asteroideae</taxon>
        <taxon>Heliantheae alliance</taxon>
        <taxon>Millerieae</taxon>
        <taxon>Smallanthus</taxon>
    </lineage>
</organism>
<evidence type="ECO:0000313" key="1">
    <source>
        <dbReference type="EMBL" id="KAI3824906.1"/>
    </source>
</evidence>
<dbReference type="EMBL" id="CM042019">
    <property type="protein sequence ID" value="KAI3824906.1"/>
    <property type="molecule type" value="Genomic_DNA"/>
</dbReference>
<reference evidence="1 2" key="2">
    <citation type="journal article" date="2022" name="Mol. Ecol. Resour.">
        <title>The genomes of chicory, endive, great burdock and yacon provide insights into Asteraceae paleo-polyploidization history and plant inulin production.</title>
        <authorList>
            <person name="Fan W."/>
            <person name="Wang S."/>
            <person name="Wang H."/>
            <person name="Wang A."/>
            <person name="Jiang F."/>
            <person name="Liu H."/>
            <person name="Zhao H."/>
            <person name="Xu D."/>
            <person name="Zhang Y."/>
        </authorList>
    </citation>
    <scope>NUCLEOTIDE SEQUENCE [LARGE SCALE GENOMIC DNA]</scope>
    <source>
        <strain evidence="2">cv. Yunnan</strain>
        <tissue evidence="1">Leaves</tissue>
    </source>
</reference>
<accession>A0ACB9JY51</accession>
<proteinExistence type="predicted"/>